<dbReference type="AlphaFoldDB" id="A0A6V7GZV7"/>
<dbReference type="Proteomes" id="UP000752696">
    <property type="component" value="Unassembled WGS sequence"/>
</dbReference>
<feature type="non-terminal residue" evidence="2">
    <location>
        <position position="1"/>
    </location>
</feature>
<reference evidence="2" key="1">
    <citation type="submission" date="2020-07" db="EMBL/GenBank/DDBJ databases">
        <authorList>
            <person name="Nazaruddin N."/>
        </authorList>
    </citation>
    <scope>NUCLEOTIDE SEQUENCE</scope>
</reference>
<evidence type="ECO:0000313" key="2">
    <source>
        <dbReference type="EMBL" id="CAD1472516.1"/>
    </source>
</evidence>
<accession>A0A6V7GZV7</accession>
<evidence type="ECO:0000313" key="3">
    <source>
        <dbReference type="Proteomes" id="UP000752696"/>
    </source>
</evidence>
<organism evidence="2 3">
    <name type="scientific">Heterotrigona itama</name>
    <dbReference type="NCBI Taxonomy" id="395501"/>
    <lineage>
        <taxon>Eukaryota</taxon>
        <taxon>Metazoa</taxon>
        <taxon>Ecdysozoa</taxon>
        <taxon>Arthropoda</taxon>
        <taxon>Hexapoda</taxon>
        <taxon>Insecta</taxon>
        <taxon>Pterygota</taxon>
        <taxon>Neoptera</taxon>
        <taxon>Endopterygota</taxon>
        <taxon>Hymenoptera</taxon>
        <taxon>Apocrita</taxon>
        <taxon>Aculeata</taxon>
        <taxon>Apoidea</taxon>
        <taxon>Anthophila</taxon>
        <taxon>Apidae</taxon>
        <taxon>Heterotrigona</taxon>
    </lineage>
</organism>
<feature type="chain" id="PRO_5027542392" description="Secreted protein" evidence="1">
    <location>
        <begin position="30"/>
        <end position="99"/>
    </location>
</feature>
<keyword evidence="3" id="KW-1185">Reference proteome</keyword>
<comment type="caution">
    <text evidence="2">The sequence shown here is derived from an EMBL/GenBank/DDBJ whole genome shotgun (WGS) entry which is preliminary data.</text>
</comment>
<dbReference type="EMBL" id="CAJDYZ010005482">
    <property type="protein sequence ID" value="CAD1472516.1"/>
    <property type="molecule type" value="Genomic_DNA"/>
</dbReference>
<sequence>MKLSIAPTGLPGPLISVLLTVFLDTGTWASGRDPVTLPVPEAPPASVDSSKNKILPARRLIRSMCLLLVTYCHRTKQQIKMMMYIHTSFGESKNLMCAT</sequence>
<gene>
    <name evidence="2" type="ORF">MHI_LOCUS303826</name>
</gene>
<evidence type="ECO:0000256" key="1">
    <source>
        <dbReference type="SAM" id="SignalP"/>
    </source>
</evidence>
<name>A0A6V7GZV7_9HYME</name>
<protein>
    <recommendedName>
        <fullName evidence="4">Secreted protein</fullName>
    </recommendedName>
</protein>
<proteinExistence type="predicted"/>
<keyword evidence="1" id="KW-0732">Signal</keyword>
<evidence type="ECO:0008006" key="4">
    <source>
        <dbReference type="Google" id="ProtNLM"/>
    </source>
</evidence>
<feature type="signal peptide" evidence="1">
    <location>
        <begin position="1"/>
        <end position="29"/>
    </location>
</feature>